<dbReference type="InterPro" id="IPR000232">
    <property type="entry name" value="HSF_DNA-bd"/>
</dbReference>
<dbReference type="GO" id="GO:0005634">
    <property type="term" value="C:nucleus"/>
    <property type="evidence" value="ECO:0007669"/>
    <property type="project" value="UniProtKB-SubCell"/>
</dbReference>
<keyword evidence="4" id="KW-0539">Nucleus</keyword>
<sequence length="494" mass="55391">MSQLAGNLSPSCLHAGAGSTIGFDLHPLPDGLEPPTSIELALTGILLYLEKYLQVLNNNGSISVNRGDSPFSTHLCEQLKRLFTIPKPQVIEGTLISWVRVVLSAGPSPGHLDQITPLKVGESTIQLSEEDHKLLASGRPWQFLNPWPDKRDYERELALVNEDMDGLRKMKYMLRKAAKLVDDVELQLSFRLNLLSDRHLEQTRPTAFESEDYSYDISAREHISPSAAENSMRIDSRIDDASHQKFNGVPATEPSDSKPSIFRNSSPADRTGQSNPIAEKGYVDVTRLPTCEATGSEERIFTSRATEDTIQRTPQDNSTSPPATVPPFIEKLVDALEDPGNSELIGWSEDGSSFIIHNWKDFEKKVLPSICLHKTYQNFICLLRQYDFQLKRPSPKTAWSETGVREYFNRHFRRGDKDSLPLIQAQRKRSREPRAWTEDSATPSPSVTATSLPVESNEGDVFRGDTRAKTGGPRVKFFKTRRSDSSAVSKRQKI</sequence>
<dbReference type="EMBL" id="BHVY01000011">
    <property type="protein sequence ID" value="GIJ92749.1"/>
    <property type="molecule type" value="Genomic_DNA"/>
</dbReference>
<gene>
    <name evidence="8" type="ORF">Asppvi_002027</name>
</gene>
<dbReference type="Proteomes" id="UP001043456">
    <property type="component" value="Unassembled WGS sequence"/>
</dbReference>
<dbReference type="PANTHER" id="PTHR10015">
    <property type="entry name" value="HEAT SHOCK TRANSCRIPTION FACTOR"/>
    <property type="match status" value="1"/>
</dbReference>
<evidence type="ECO:0000313" key="9">
    <source>
        <dbReference type="Proteomes" id="UP001043456"/>
    </source>
</evidence>
<dbReference type="InterPro" id="IPR036388">
    <property type="entry name" value="WH-like_DNA-bd_sf"/>
</dbReference>
<dbReference type="GO" id="GO:0043565">
    <property type="term" value="F:sequence-specific DNA binding"/>
    <property type="evidence" value="ECO:0007669"/>
    <property type="project" value="InterPro"/>
</dbReference>
<evidence type="ECO:0000256" key="3">
    <source>
        <dbReference type="ARBA" id="ARBA00023125"/>
    </source>
</evidence>
<accession>A0A9P3BLJ9</accession>
<evidence type="ECO:0000256" key="5">
    <source>
        <dbReference type="RuleBase" id="RU004020"/>
    </source>
</evidence>
<feature type="compositionally biased region" description="Polar residues" evidence="6">
    <location>
        <begin position="262"/>
        <end position="276"/>
    </location>
</feature>
<comment type="subcellular location">
    <subcellularLocation>
        <location evidence="1">Nucleus</location>
    </subcellularLocation>
</comment>
<evidence type="ECO:0000256" key="6">
    <source>
        <dbReference type="SAM" id="MobiDB-lite"/>
    </source>
</evidence>
<dbReference type="Pfam" id="PF00447">
    <property type="entry name" value="HSF_DNA-bind"/>
    <property type="match status" value="1"/>
</dbReference>
<dbReference type="AlphaFoldDB" id="A0A9P3BLJ9"/>
<dbReference type="GO" id="GO:0003700">
    <property type="term" value="F:DNA-binding transcription factor activity"/>
    <property type="evidence" value="ECO:0007669"/>
    <property type="project" value="InterPro"/>
</dbReference>
<dbReference type="RefSeq" id="XP_043163495.1">
    <property type="nucleotide sequence ID" value="XM_043307560.1"/>
</dbReference>
<evidence type="ECO:0000256" key="2">
    <source>
        <dbReference type="ARBA" id="ARBA00006403"/>
    </source>
</evidence>
<evidence type="ECO:0000256" key="4">
    <source>
        <dbReference type="ARBA" id="ARBA00023242"/>
    </source>
</evidence>
<dbReference type="PANTHER" id="PTHR10015:SF427">
    <property type="entry name" value="HEAT SHOCK FACTOR PROTEIN"/>
    <property type="match status" value="1"/>
</dbReference>
<keyword evidence="9" id="KW-1185">Reference proteome</keyword>
<feature type="compositionally biased region" description="Low complexity" evidence="6">
    <location>
        <begin position="440"/>
        <end position="454"/>
    </location>
</feature>
<feature type="region of interest" description="Disordered" evidence="6">
    <location>
        <begin position="244"/>
        <end position="283"/>
    </location>
</feature>
<dbReference type="OrthoDB" id="4360491at2759"/>
<name>A0A9P3BLJ9_9EURO</name>
<comment type="similarity">
    <text evidence="2 5">Belongs to the HSF family.</text>
</comment>
<dbReference type="SMART" id="SM00415">
    <property type="entry name" value="HSF"/>
    <property type="match status" value="1"/>
</dbReference>
<dbReference type="Gene3D" id="1.10.10.10">
    <property type="entry name" value="Winged helix-like DNA-binding domain superfamily/Winged helix DNA-binding domain"/>
    <property type="match status" value="1"/>
</dbReference>
<evidence type="ECO:0000259" key="7">
    <source>
        <dbReference type="SMART" id="SM00415"/>
    </source>
</evidence>
<proteinExistence type="inferred from homology"/>
<feature type="domain" description="HSF-type DNA-binding" evidence="7">
    <location>
        <begin position="324"/>
        <end position="426"/>
    </location>
</feature>
<evidence type="ECO:0000256" key="1">
    <source>
        <dbReference type="ARBA" id="ARBA00004123"/>
    </source>
</evidence>
<protein>
    <recommendedName>
        <fullName evidence="7">HSF-type DNA-binding domain-containing protein</fullName>
    </recommendedName>
</protein>
<dbReference type="SUPFAM" id="SSF46785">
    <property type="entry name" value="Winged helix' DNA-binding domain"/>
    <property type="match status" value="1"/>
</dbReference>
<keyword evidence="3" id="KW-0238">DNA-binding</keyword>
<dbReference type="GeneID" id="67000639"/>
<evidence type="ECO:0000313" key="8">
    <source>
        <dbReference type="EMBL" id="GIJ92749.1"/>
    </source>
</evidence>
<organism evidence="8 9">
    <name type="scientific">Aspergillus pseudoviridinutans</name>
    <dbReference type="NCBI Taxonomy" id="1517512"/>
    <lineage>
        <taxon>Eukaryota</taxon>
        <taxon>Fungi</taxon>
        <taxon>Dikarya</taxon>
        <taxon>Ascomycota</taxon>
        <taxon>Pezizomycotina</taxon>
        <taxon>Eurotiomycetes</taxon>
        <taxon>Eurotiomycetidae</taxon>
        <taxon>Eurotiales</taxon>
        <taxon>Aspergillaceae</taxon>
        <taxon>Aspergillus</taxon>
        <taxon>Aspergillus subgen. Fumigati</taxon>
    </lineage>
</organism>
<dbReference type="InterPro" id="IPR036390">
    <property type="entry name" value="WH_DNA-bd_sf"/>
</dbReference>
<feature type="compositionally biased region" description="Polar residues" evidence="6">
    <location>
        <begin position="485"/>
        <end position="494"/>
    </location>
</feature>
<comment type="caution">
    <text evidence="8">The sequence shown here is derived from an EMBL/GenBank/DDBJ whole genome shotgun (WGS) entry which is preliminary data.</text>
</comment>
<reference evidence="8 9" key="1">
    <citation type="submission" date="2018-10" db="EMBL/GenBank/DDBJ databases">
        <title>Pan-genome distribution and transcriptional activeness of fungal secondary metabolism genes in Aspergillus section Fumigati.</title>
        <authorList>
            <person name="Takahashi H."/>
            <person name="Umemura M."/>
            <person name="Ninomiya A."/>
            <person name="Kusuya Y."/>
            <person name="Urayama S."/>
            <person name="Shimizu M."/>
            <person name="Watanabe A."/>
            <person name="Kamei K."/>
            <person name="Yaguchi T."/>
            <person name="Hagiwara D."/>
        </authorList>
    </citation>
    <scope>NUCLEOTIDE SEQUENCE [LARGE SCALE GENOMIC DNA]</scope>
    <source>
        <strain evidence="8 9">IFM 55266</strain>
    </source>
</reference>
<feature type="region of interest" description="Disordered" evidence="6">
    <location>
        <begin position="426"/>
        <end position="494"/>
    </location>
</feature>